<evidence type="ECO:0000313" key="2">
    <source>
        <dbReference type="EMBL" id="PNS00084.1"/>
    </source>
</evidence>
<dbReference type="InterPro" id="IPR051699">
    <property type="entry name" value="Rpn/YhgA-like_nuclease"/>
</dbReference>
<evidence type="ECO:0000259" key="1">
    <source>
        <dbReference type="Pfam" id="PF04754"/>
    </source>
</evidence>
<dbReference type="Proteomes" id="UP000236604">
    <property type="component" value="Unassembled WGS sequence"/>
</dbReference>
<keyword evidence="3" id="KW-1185">Reference proteome</keyword>
<protein>
    <recommendedName>
        <fullName evidence="1">Transposase (putative) YhgA-like domain-containing protein</fullName>
    </recommendedName>
</protein>
<dbReference type="GO" id="GO:1990238">
    <property type="term" value="F:double-stranded DNA endonuclease activity"/>
    <property type="evidence" value="ECO:0007669"/>
    <property type="project" value="TreeGrafter"/>
</dbReference>
<dbReference type="Pfam" id="PF04754">
    <property type="entry name" value="Transposase_31"/>
    <property type="match status" value="1"/>
</dbReference>
<feature type="domain" description="Transposase (putative) YhgA-like" evidence="1">
    <location>
        <begin position="7"/>
        <end position="217"/>
    </location>
</feature>
<dbReference type="GO" id="GO:0006310">
    <property type="term" value="P:DNA recombination"/>
    <property type="evidence" value="ECO:0007669"/>
    <property type="project" value="TreeGrafter"/>
</dbReference>
<reference evidence="2 3" key="1">
    <citation type="submission" date="2013-12" db="EMBL/GenBank/DDBJ databases">
        <title>Comparative genomics of Petrotoga isolates.</title>
        <authorList>
            <person name="Nesbo C.L."/>
            <person name="Charchuk R."/>
            <person name="Chow K."/>
        </authorList>
    </citation>
    <scope>NUCLEOTIDE SEQUENCE [LARGE SCALE GENOMIC DNA]</scope>
    <source>
        <strain evidence="2 3">DSM 14811</strain>
    </source>
</reference>
<proteinExistence type="predicted"/>
<dbReference type="InterPro" id="IPR006842">
    <property type="entry name" value="Transposase_31"/>
</dbReference>
<dbReference type="EMBL" id="AZRN01000012">
    <property type="protein sequence ID" value="PNS00084.1"/>
    <property type="molecule type" value="Genomic_DNA"/>
</dbReference>
<comment type="caution">
    <text evidence="2">The sequence shown here is derived from an EMBL/GenBank/DDBJ whole genome shotgun (WGS) entry which is preliminary data.</text>
</comment>
<organism evidence="2 3">
    <name type="scientific">Petrotoga mexicana DSM 14811</name>
    <dbReference type="NCBI Taxonomy" id="1122954"/>
    <lineage>
        <taxon>Bacteria</taxon>
        <taxon>Thermotogati</taxon>
        <taxon>Thermotogota</taxon>
        <taxon>Thermotogae</taxon>
        <taxon>Petrotogales</taxon>
        <taxon>Petrotogaceae</taxon>
        <taxon>Petrotoga</taxon>
    </lineage>
</organism>
<evidence type="ECO:0000313" key="3">
    <source>
        <dbReference type="Proteomes" id="UP000236604"/>
    </source>
</evidence>
<name>A0A2K1PBC0_9BACT</name>
<gene>
    <name evidence="2" type="ORF">X927_03425</name>
</gene>
<dbReference type="PANTHER" id="PTHR34611:SF2">
    <property type="entry name" value="INACTIVE RECOMBINATION-PROMOTING NUCLEASE-LIKE PROTEIN RPNE-RELATED"/>
    <property type="match status" value="1"/>
</dbReference>
<dbReference type="AlphaFoldDB" id="A0A2K1PBC0"/>
<accession>A0A2K1PBC0</accession>
<dbReference type="RefSeq" id="WP_103076689.1">
    <property type="nucleotide sequence ID" value="NZ_AZRN01000012.1"/>
</dbReference>
<dbReference type="PANTHER" id="PTHR34611">
    <property type="match status" value="1"/>
</dbReference>
<sequence length="344" mass="40670">MSNPIKDSIFKELFEDRTVFYDFLKAFLPREITKQIKETDLKREQTELIGKDFSVKRSDILYKIEKGNAPKGVQGNGQDIYIYLLLEHQSKVDQLMAFRMLAYKLRIWERYVNSHKKESEQKGFKLPVIIGMVFYDGKAKWTSPMDVKDKITEIKNMEEYLIKANYELINLSNIKEETIINMKKALGVILLTDKPNVRVKNAEELLKIINEEIISKLPEEEKEKFNKHRNAFIELFGKRTDYKEIEERFEELKEMEVPKMFNTLEEIAKRDREKAKLEGVKEGERKGKIEGEKEFAIRILSKRFGNQLTEEIKDKIRKADEKTIDYIGDNLLEITIEELKEILK</sequence>